<organism evidence="1">
    <name type="scientific">marine sediment metagenome</name>
    <dbReference type="NCBI Taxonomy" id="412755"/>
    <lineage>
        <taxon>unclassified sequences</taxon>
        <taxon>metagenomes</taxon>
        <taxon>ecological metagenomes</taxon>
    </lineage>
</organism>
<dbReference type="EMBL" id="LAZR01059508">
    <property type="protein sequence ID" value="KKK67646.1"/>
    <property type="molecule type" value="Genomic_DNA"/>
</dbReference>
<accession>A0A0F9A655</accession>
<name>A0A0F9A655_9ZZZZ</name>
<evidence type="ECO:0000313" key="1">
    <source>
        <dbReference type="EMBL" id="KKK67646.1"/>
    </source>
</evidence>
<reference evidence="1" key="1">
    <citation type="journal article" date="2015" name="Nature">
        <title>Complex archaea that bridge the gap between prokaryotes and eukaryotes.</title>
        <authorList>
            <person name="Spang A."/>
            <person name="Saw J.H."/>
            <person name="Jorgensen S.L."/>
            <person name="Zaremba-Niedzwiedzka K."/>
            <person name="Martijn J."/>
            <person name="Lind A.E."/>
            <person name="van Eijk R."/>
            <person name="Schleper C."/>
            <person name="Guy L."/>
            <person name="Ettema T.J."/>
        </authorList>
    </citation>
    <scope>NUCLEOTIDE SEQUENCE</scope>
</reference>
<proteinExistence type="predicted"/>
<sequence>MKRASLLGFFLFVAGLSLLSISSPILGMPESPHLPMYPPVALLQSVAIDDGYPTVGTTKSLVLSALSSESVEIARTVNRCFYYVSGRPAIVTAFSNGRHREGSAHYLLKAVDFRLRHLTKKEVVRVLNCSEVLLGEGYYVAVEWRPLHLHAALRMAGE</sequence>
<gene>
    <name evidence="1" type="ORF">LCGC14_2951980</name>
</gene>
<protein>
    <recommendedName>
        <fullName evidence="2">Peptidase M15A C-terminal domain-containing protein</fullName>
    </recommendedName>
</protein>
<evidence type="ECO:0008006" key="2">
    <source>
        <dbReference type="Google" id="ProtNLM"/>
    </source>
</evidence>
<dbReference type="AlphaFoldDB" id="A0A0F9A655"/>
<comment type="caution">
    <text evidence="1">The sequence shown here is derived from an EMBL/GenBank/DDBJ whole genome shotgun (WGS) entry which is preliminary data.</text>
</comment>